<dbReference type="Ensembl" id="ENSFALT00000034038.1">
    <property type="protein sequence ID" value="ENSFALP00000018175.1"/>
    <property type="gene ID" value="ENSFALG00000027552.1"/>
</dbReference>
<accession>A0A803V619</accession>
<feature type="region of interest" description="Disordered" evidence="1">
    <location>
        <begin position="21"/>
        <end position="48"/>
    </location>
</feature>
<reference evidence="2" key="2">
    <citation type="submission" date="2025-08" db="UniProtKB">
        <authorList>
            <consortium name="Ensembl"/>
        </authorList>
    </citation>
    <scope>IDENTIFICATION</scope>
</reference>
<reference evidence="2" key="3">
    <citation type="submission" date="2025-09" db="UniProtKB">
        <authorList>
            <consortium name="Ensembl"/>
        </authorList>
    </citation>
    <scope>IDENTIFICATION</scope>
</reference>
<dbReference type="Proteomes" id="UP000016665">
    <property type="component" value="Chromosome Z"/>
</dbReference>
<name>A0A803V619_FICAL</name>
<evidence type="ECO:0000313" key="3">
    <source>
        <dbReference type="Proteomes" id="UP000016665"/>
    </source>
</evidence>
<evidence type="ECO:0000313" key="2">
    <source>
        <dbReference type="Ensembl" id="ENSFALP00000018175.1"/>
    </source>
</evidence>
<evidence type="ECO:0000256" key="1">
    <source>
        <dbReference type="SAM" id="MobiDB-lite"/>
    </source>
</evidence>
<dbReference type="GeneTree" id="ENSGT01110000269001"/>
<dbReference type="AlphaFoldDB" id="A0A803V619"/>
<protein>
    <recommendedName>
        <fullName evidence="4">ODF3A protein</fullName>
    </recommendedName>
</protein>
<keyword evidence="3" id="KW-1185">Reference proteome</keyword>
<sequence length="103" mass="11252">AKEEGPWVGIWRPHFRRGPLLEEFSTPGPKYGLPGSTGHPGHDPTMERAPAYSFRRPKCPSAMTCSPGPRYFTDSTITKHVPPTALVTVRPKTKTAVTPGPSE</sequence>
<reference evidence="2 3" key="1">
    <citation type="journal article" date="2012" name="Nature">
        <title>The genomic landscape of species divergence in Ficedula flycatchers.</title>
        <authorList>
            <person name="Ellegren H."/>
            <person name="Smeds L."/>
            <person name="Burri R."/>
            <person name="Olason P.I."/>
            <person name="Backstrom N."/>
            <person name="Kawakami T."/>
            <person name="Kunstner A."/>
            <person name="Makinen H."/>
            <person name="Nadachowska-Brzyska K."/>
            <person name="Qvarnstrom A."/>
            <person name="Uebbing S."/>
            <person name="Wolf J.B."/>
        </authorList>
    </citation>
    <scope>NUCLEOTIDE SEQUENCE [LARGE SCALE GENOMIC DNA]</scope>
</reference>
<evidence type="ECO:0008006" key="4">
    <source>
        <dbReference type="Google" id="ProtNLM"/>
    </source>
</evidence>
<organism evidence="2 3">
    <name type="scientific">Ficedula albicollis</name>
    <name type="common">Collared flycatcher</name>
    <name type="synonym">Muscicapa albicollis</name>
    <dbReference type="NCBI Taxonomy" id="59894"/>
    <lineage>
        <taxon>Eukaryota</taxon>
        <taxon>Metazoa</taxon>
        <taxon>Chordata</taxon>
        <taxon>Craniata</taxon>
        <taxon>Vertebrata</taxon>
        <taxon>Euteleostomi</taxon>
        <taxon>Archelosauria</taxon>
        <taxon>Archosauria</taxon>
        <taxon>Dinosauria</taxon>
        <taxon>Saurischia</taxon>
        <taxon>Theropoda</taxon>
        <taxon>Coelurosauria</taxon>
        <taxon>Aves</taxon>
        <taxon>Neognathae</taxon>
        <taxon>Neoaves</taxon>
        <taxon>Telluraves</taxon>
        <taxon>Australaves</taxon>
        <taxon>Passeriformes</taxon>
        <taxon>Muscicapidae</taxon>
        <taxon>Ficedula</taxon>
    </lineage>
</organism>
<proteinExistence type="predicted"/>